<evidence type="ECO:0000256" key="6">
    <source>
        <dbReference type="SAM" id="MobiDB-lite"/>
    </source>
</evidence>
<reference evidence="7 8" key="1">
    <citation type="journal article" date="2018" name="Sci. Rep.">
        <title>Genomic signatures of local adaptation to the degree of environmental predictability in rotifers.</title>
        <authorList>
            <person name="Franch-Gras L."/>
            <person name="Hahn C."/>
            <person name="Garcia-Roger E.M."/>
            <person name="Carmona M.J."/>
            <person name="Serra M."/>
            <person name="Gomez A."/>
        </authorList>
    </citation>
    <scope>NUCLEOTIDE SEQUENCE [LARGE SCALE GENOMIC DNA]</scope>
    <source>
        <strain evidence="7">HYR1</strain>
    </source>
</reference>
<evidence type="ECO:0000313" key="7">
    <source>
        <dbReference type="EMBL" id="RMZ94816.1"/>
    </source>
</evidence>
<proteinExistence type="inferred from homology"/>
<keyword evidence="5" id="KW-0539">Nucleus</keyword>
<evidence type="ECO:0000313" key="8">
    <source>
        <dbReference type="Proteomes" id="UP000276133"/>
    </source>
</evidence>
<protein>
    <submittedName>
        <fullName evidence="7">Mediator of RNA polymerase II transcription subunit 17</fullName>
    </submittedName>
</protein>
<evidence type="ECO:0000256" key="2">
    <source>
        <dbReference type="ARBA" id="ARBA00005635"/>
    </source>
</evidence>
<dbReference type="Proteomes" id="UP000276133">
    <property type="component" value="Unassembled WGS sequence"/>
</dbReference>
<evidence type="ECO:0000256" key="3">
    <source>
        <dbReference type="ARBA" id="ARBA00023015"/>
    </source>
</evidence>
<dbReference type="InterPro" id="IPR019313">
    <property type="entry name" value="Mediator_Med17"/>
</dbReference>
<dbReference type="AlphaFoldDB" id="A0A3M7P6U4"/>
<dbReference type="GO" id="GO:0016592">
    <property type="term" value="C:mediator complex"/>
    <property type="evidence" value="ECO:0007669"/>
    <property type="project" value="InterPro"/>
</dbReference>
<keyword evidence="3" id="KW-0805">Transcription regulation</keyword>
<dbReference type="EMBL" id="REGN01012788">
    <property type="protein sequence ID" value="RMZ94816.1"/>
    <property type="molecule type" value="Genomic_DNA"/>
</dbReference>
<sequence>MSDSVQRNDLGGINPTDQKIPQAFQPVSEYSVNVSIEPNHETEIFEVRFDDNNREVTEVYKEPPSYSDKLAELISKIDFGELIQEKTAESSTTGPSSQASNQTEDVMTARKLFQNIYERIKLSLDEICVLLDMLTLVKGNKLMTIEEGHEHLTEEFKQSDVTEKTISVLLKRKNIEKAKTLLKKSLEKISNDQEYSNIKFHLELYRARQLWKIRKIGTKFTCDLSYRSVGCINAIKVNIELNKNDIPLNPLETNPTKALYLSAIIPEEFKDYAYIQVKIVKTINKGKKDALFDSKFSLFTYNHNSSNPLGCQEMLEREQNSLYCREIYENILREIFDPNNQNQMKPIMIGNSIQIMVNMEYDLIINLVHTRETLSNQQCPKNYNYDNAILEYYLHCLLKKSFDQNFFHYDQRPITSTFAFNSNIKIAGMAYANLNLDEEESVISIPHNISHLLNKNRKINLLQSIKEKAEHLILRKKVLKILNSISKNVGPIHLIVEQSAWNSAISSDITVIISSYYFTSLAKSFFYIRINKSNVSILNRSDNISISFTDSLIDLKEYFINQCCYHQINLLITLCQQYGWTVLGSSFTSEENKQTMTGAALVYNNIYSKKIAIKVEQVNRIQVFVNQYNASDSSSLNNSEVKKLFDSISVDWIFLKETFTPIDLKQYPDFTDTQRFELFLAHYSTPYFVEQL</sequence>
<dbReference type="GO" id="GO:0070847">
    <property type="term" value="C:core mediator complex"/>
    <property type="evidence" value="ECO:0007669"/>
    <property type="project" value="TreeGrafter"/>
</dbReference>
<evidence type="ECO:0000256" key="1">
    <source>
        <dbReference type="ARBA" id="ARBA00004123"/>
    </source>
</evidence>
<comment type="caution">
    <text evidence="7">The sequence shown here is derived from an EMBL/GenBank/DDBJ whole genome shotgun (WGS) entry which is preliminary data.</text>
</comment>
<evidence type="ECO:0000256" key="5">
    <source>
        <dbReference type="ARBA" id="ARBA00023242"/>
    </source>
</evidence>
<comment type="similarity">
    <text evidence="2">Belongs to the Mediator complex subunit 17 family.</text>
</comment>
<dbReference type="OrthoDB" id="10058398at2759"/>
<keyword evidence="4" id="KW-0804">Transcription</keyword>
<gene>
    <name evidence="7" type="ORF">BpHYR1_049508</name>
</gene>
<dbReference type="GO" id="GO:0006357">
    <property type="term" value="P:regulation of transcription by RNA polymerase II"/>
    <property type="evidence" value="ECO:0007669"/>
    <property type="project" value="InterPro"/>
</dbReference>
<keyword evidence="8" id="KW-1185">Reference proteome</keyword>
<dbReference type="STRING" id="10195.A0A3M7P6U4"/>
<feature type="region of interest" description="Disordered" evidence="6">
    <location>
        <begin position="1"/>
        <end position="22"/>
    </location>
</feature>
<comment type="subcellular location">
    <subcellularLocation>
        <location evidence="1">Nucleus</location>
    </subcellularLocation>
</comment>
<dbReference type="GO" id="GO:0003712">
    <property type="term" value="F:transcription coregulator activity"/>
    <property type="evidence" value="ECO:0007669"/>
    <property type="project" value="InterPro"/>
</dbReference>
<dbReference type="PANTHER" id="PTHR13114:SF7">
    <property type="entry name" value="MEDIATOR OF RNA POLYMERASE II TRANSCRIPTION SUBUNIT 17"/>
    <property type="match status" value="1"/>
</dbReference>
<name>A0A3M7P6U4_BRAPC</name>
<organism evidence="7 8">
    <name type="scientific">Brachionus plicatilis</name>
    <name type="common">Marine rotifer</name>
    <name type="synonym">Brachionus muelleri</name>
    <dbReference type="NCBI Taxonomy" id="10195"/>
    <lineage>
        <taxon>Eukaryota</taxon>
        <taxon>Metazoa</taxon>
        <taxon>Spiralia</taxon>
        <taxon>Gnathifera</taxon>
        <taxon>Rotifera</taxon>
        <taxon>Eurotatoria</taxon>
        <taxon>Monogononta</taxon>
        <taxon>Pseudotrocha</taxon>
        <taxon>Ploima</taxon>
        <taxon>Brachionidae</taxon>
        <taxon>Brachionus</taxon>
    </lineage>
</organism>
<accession>A0A3M7P6U4</accession>
<dbReference type="PANTHER" id="PTHR13114">
    <property type="entry name" value="MEDIATOR OF RNA POLYMERASE II TRANSCRIPTION SUBUNIT 17"/>
    <property type="match status" value="1"/>
</dbReference>
<evidence type="ECO:0000256" key="4">
    <source>
        <dbReference type="ARBA" id="ARBA00023163"/>
    </source>
</evidence>